<dbReference type="InterPro" id="IPR045255">
    <property type="entry name" value="RanBP1-like"/>
</dbReference>
<dbReference type="GeneID" id="92178690"/>
<evidence type="ECO:0000313" key="4">
    <source>
        <dbReference type="Proteomes" id="UP001388673"/>
    </source>
</evidence>
<dbReference type="FunFam" id="2.30.29.30:FF:000254">
    <property type="entry name" value="Ran-specific GTPase-activating protein 1"/>
    <property type="match status" value="1"/>
</dbReference>
<sequence>MAEPTEPVAAEEHDPQFEPVIRLTEQVEAKTHEEDEEVLFKMRAKLFRFTKESLEWKERGTGDVRLLKHKQTSKIRLVMRRDKTLKVCANHHVSGDMKLSPNVGSDRSWVWNVAADYAEGEAAPETLAIRFGNSENANLFKTAFEDAQAHNSALSGGAAEDDDDEEEKEEGTAAETKDSAPATESAETATAPEVVNETSVESEKEAPKEEQATADPAEAPSTHAPAVAEEDVKATSAEESKDVEIPAAENVAKKDE</sequence>
<dbReference type="PANTHER" id="PTHR23138">
    <property type="entry name" value="RAN BINDING PROTEIN"/>
    <property type="match status" value="1"/>
</dbReference>
<keyword evidence="4" id="KW-1185">Reference proteome</keyword>
<reference evidence="3 4" key="1">
    <citation type="journal article" date="2024" name="bioRxiv">
        <title>Comparative genomics of Cryptococcus and Kwoniella reveals pathogenesis evolution and contrasting karyotype dynamics via intercentromeric recombination or chromosome fusion.</title>
        <authorList>
            <person name="Coelho M.A."/>
            <person name="David-Palma M."/>
            <person name="Shea T."/>
            <person name="Bowers K."/>
            <person name="McGinley-Smith S."/>
            <person name="Mohammad A.W."/>
            <person name="Gnirke A."/>
            <person name="Yurkov A.M."/>
            <person name="Nowrousian M."/>
            <person name="Sun S."/>
            <person name="Cuomo C.A."/>
            <person name="Heitman J."/>
        </authorList>
    </citation>
    <scope>NUCLEOTIDE SEQUENCE [LARGE SCALE GENOMIC DNA]</scope>
    <source>
        <strain evidence="3 4">CBS 13917</strain>
    </source>
</reference>
<dbReference type="InterPro" id="IPR045256">
    <property type="entry name" value="RanBP1_RanBD"/>
</dbReference>
<comment type="caution">
    <text evidence="3">The sequence shown here is derived from an EMBL/GenBank/DDBJ whole genome shotgun (WGS) entry which is preliminary data.</text>
</comment>
<dbReference type="CDD" id="cd13179">
    <property type="entry name" value="RanBD_RanBP1"/>
    <property type="match status" value="1"/>
</dbReference>
<dbReference type="PROSITE" id="PS50196">
    <property type="entry name" value="RANBD1"/>
    <property type="match status" value="1"/>
</dbReference>
<dbReference type="SUPFAM" id="SSF50729">
    <property type="entry name" value="PH domain-like"/>
    <property type="match status" value="1"/>
</dbReference>
<dbReference type="GO" id="GO:0006913">
    <property type="term" value="P:nucleocytoplasmic transport"/>
    <property type="evidence" value="ECO:0007669"/>
    <property type="project" value="InterPro"/>
</dbReference>
<dbReference type="RefSeq" id="XP_066804481.1">
    <property type="nucleotide sequence ID" value="XM_066944558.1"/>
</dbReference>
<feature type="compositionally biased region" description="Basic and acidic residues" evidence="1">
    <location>
        <begin position="201"/>
        <end position="211"/>
    </location>
</feature>
<evidence type="ECO:0000313" key="3">
    <source>
        <dbReference type="EMBL" id="KAK8864185.1"/>
    </source>
</evidence>
<dbReference type="EMBL" id="JBCAWK010000003">
    <property type="protein sequence ID" value="KAK8864185.1"/>
    <property type="molecule type" value="Genomic_DNA"/>
</dbReference>
<dbReference type="PANTHER" id="PTHR23138:SF87">
    <property type="entry name" value="E3 SUMO-PROTEIN LIGASE RANBP2"/>
    <property type="match status" value="1"/>
</dbReference>
<feature type="region of interest" description="Disordered" evidence="1">
    <location>
        <begin position="152"/>
        <end position="256"/>
    </location>
</feature>
<dbReference type="GO" id="GO:0005096">
    <property type="term" value="F:GTPase activator activity"/>
    <property type="evidence" value="ECO:0007669"/>
    <property type="project" value="TreeGrafter"/>
</dbReference>
<name>A0AAW0Z239_9TREE</name>
<dbReference type="Pfam" id="PF00638">
    <property type="entry name" value="Ran_BP1"/>
    <property type="match status" value="1"/>
</dbReference>
<dbReference type="SMART" id="SM00160">
    <property type="entry name" value="RanBD"/>
    <property type="match status" value="1"/>
</dbReference>
<dbReference type="AlphaFoldDB" id="A0AAW0Z239"/>
<protein>
    <recommendedName>
        <fullName evidence="2">RanBD1 domain-containing protein</fullName>
    </recommendedName>
</protein>
<feature type="compositionally biased region" description="Low complexity" evidence="1">
    <location>
        <begin position="179"/>
        <end position="193"/>
    </location>
</feature>
<dbReference type="InterPro" id="IPR000156">
    <property type="entry name" value="Ran_bind_dom"/>
</dbReference>
<feature type="compositionally biased region" description="Acidic residues" evidence="1">
    <location>
        <begin position="159"/>
        <end position="169"/>
    </location>
</feature>
<dbReference type="GO" id="GO:0005643">
    <property type="term" value="C:nuclear pore"/>
    <property type="evidence" value="ECO:0007669"/>
    <property type="project" value="TreeGrafter"/>
</dbReference>
<feature type="compositionally biased region" description="Basic and acidic residues" evidence="1">
    <location>
        <begin position="230"/>
        <end position="244"/>
    </location>
</feature>
<dbReference type="InterPro" id="IPR011993">
    <property type="entry name" value="PH-like_dom_sf"/>
</dbReference>
<dbReference type="GO" id="GO:0005737">
    <property type="term" value="C:cytoplasm"/>
    <property type="evidence" value="ECO:0007669"/>
    <property type="project" value="TreeGrafter"/>
</dbReference>
<organism evidence="3 4">
    <name type="scientific">Kwoniella newhampshirensis</name>
    <dbReference type="NCBI Taxonomy" id="1651941"/>
    <lineage>
        <taxon>Eukaryota</taxon>
        <taxon>Fungi</taxon>
        <taxon>Dikarya</taxon>
        <taxon>Basidiomycota</taxon>
        <taxon>Agaricomycotina</taxon>
        <taxon>Tremellomycetes</taxon>
        <taxon>Tremellales</taxon>
        <taxon>Cryptococcaceae</taxon>
        <taxon>Kwoniella</taxon>
    </lineage>
</organism>
<proteinExistence type="predicted"/>
<feature type="domain" description="RanBD1" evidence="2">
    <location>
        <begin position="16"/>
        <end position="153"/>
    </location>
</feature>
<evidence type="ECO:0000256" key="1">
    <source>
        <dbReference type="SAM" id="MobiDB-lite"/>
    </source>
</evidence>
<evidence type="ECO:0000259" key="2">
    <source>
        <dbReference type="PROSITE" id="PS50196"/>
    </source>
</evidence>
<dbReference type="Gene3D" id="2.30.29.30">
    <property type="entry name" value="Pleckstrin-homology domain (PH domain)/Phosphotyrosine-binding domain (PTB)"/>
    <property type="match status" value="1"/>
</dbReference>
<dbReference type="Proteomes" id="UP001388673">
    <property type="component" value="Unassembled WGS sequence"/>
</dbReference>
<dbReference type="KEGG" id="kne:92178690"/>
<accession>A0AAW0Z239</accession>
<gene>
    <name evidence="3" type="ORF">IAR55_001431</name>
</gene>